<dbReference type="Gene3D" id="3.40.50.300">
    <property type="entry name" value="P-loop containing nucleotide triphosphate hydrolases"/>
    <property type="match status" value="1"/>
</dbReference>
<dbReference type="SUPFAM" id="SSF52540">
    <property type="entry name" value="P-loop containing nucleoside triphosphate hydrolases"/>
    <property type="match status" value="1"/>
</dbReference>
<dbReference type="InterPro" id="IPR036388">
    <property type="entry name" value="WH-like_DNA-bd_sf"/>
</dbReference>
<dbReference type="InterPro" id="IPR025662">
    <property type="entry name" value="Sigma_54_int_dom_ATP-bd_1"/>
</dbReference>
<dbReference type="PROSITE" id="PS50045">
    <property type="entry name" value="SIGMA54_INTERACT_4"/>
    <property type="match status" value="1"/>
</dbReference>
<sequence length="697" mass="79251">MQKKIALITLDSQAVFFYALQIKELFGDIIKIDTYNIQDSSAFSIRKADLYVISTDAFESSEDINKYLPLDSDIVEIRVTFTKRSIRELLSLPKGTRAMFVNLSSKMAIESLTRLNQLGVNNIDFVPVYPGMVKIPELDFAVTPGEKRHVPSCVAQIMDIGPRVLDAATIVEIALKLNLEHLLEQSKFLDYFSSIADNSYSFYRLFGRSIRLESQFEILMDILDDGIIGVNEENIVFACSLKVEQILGVKRNFVLNKPANEVFPLIPFGECRRNLHIIKSRLIKIADTDISLSVTPVIRGGKYVGAFAAVKRFNDEEYNQHKLRRQLLNKGHKAKYTFNDITGNSPSIKKAREIAKKMAITNGSILITGESGSGKELFAHAIHNHSPRREYPFVAINCAAIPDNLLESELFGYEEGAFTGAKKGGKLGLFEFAHKGTLFLDEIEGMSANLQVKLLRVIQEKEVLRIGGNKIINVDVRIVAATNENLMDMVEKGSFRRDLYYRLNTLPVELPPLRERGDDIMLLFEHMKMSLDSKFILTEEAQNAFLQHKWSGNVRELRNYVEYLTYMDIPVVAYEDLPPALKGNPVMVIQDKMRHKDKAQIEVFMKTVGSDEEACYFILEQLYEATKNRKAIGRKFMAQEAERQGIFLTEQEIRRLLLHLDKFQFVKVSKGRGGSKITEKGIQLFEKIKEMVNKVEV</sequence>
<dbReference type="GO" id="GO:0006355">
    <property type="term" value="P:regulation of DNA-templated transcription"/>
    <property type="evidence" value="ECO:0007669"/>
    <property type="project" value="InterPro"/>
</dbReference>
<dbReference type="InterPro" id="IPR058031">
    <property type="entry name" value="AAA_lid_NorR"/>
</dbReference>
<dbReference type="GO" id="GO:0005524">
    <property type="term" value="F:ATP binding"/>
    <property type="evidence" value="ECO:0007669"/>
    <property type="project" value="UniProtKB-KW"/>
</dbReference>
<dbReference type="RefSeq" id="WP_069978244.1">
    <property type="nucleotide sequence ID" value="NZ_CP017269.1"/>
</dbReference>
<dbReference type="InterPro" id="IPR013668">
    <property type="entry name" value="RNase_R_HTH_12"/>
</dbReference>
<dbReference type="InterPro" id="IPR002078">
    <property type="entry name" value="Sigma_54_int"/>
</dbReference>
<keyword evidence="5" id="KW-1185">Reference proteome</keyword>
<dbReference type="STRING" id="1424294.Gferi_16065"/>
<feature type="domain" description="Sigma-54 factor interaction" evidence="3">
    <location>
        <begin position="341"/>
        <end position="566"/>
    </location>
</feature>
<proteinExistence type="predicted"/>
<dbReference type="AlphaFoldDB" id="A0A1D8GJ72"/>
<name>A0A1D8GJ72_9FIRM</name>
<dbReference type="Gene3D" id="1.10.8.60">
    <property type="match status" value="1"/>
</dbReference>
<dbReference type="EMBL" id="CP017269">
    <property type="protein sequence ID" value="AOT70944.1"/>
    <property type="molecule type" value="Genomic_DNA"/>
</dbReference>
<dbReference type="Gene3D" id="3.30.450.20">
    <property type="entry name" value="PAS domain"/>
    <property type="match status" value="1"/>
</dbReference>
<dbReference type="Proteomes" id="UP000095743">
    <property type="component" value="Chromosome"/>
</dbReference>
<dbReference type="InterPro" id="IPR003593">
    <property type="entry name" value="AAA+_ATPase"/>
</dbReference>
<evidence type="ECO:0000313" key="4">
    <source>
        <dbReference type="EMBL" id="AOT70944.1"/>
    </source>
</evidence>
<dbReference type="Gene3D" id="1.10.10.10">
    <property type="entry name" value="Winged helix-like DNA-binding domain superfamily/Winged helix DNA-binding domain"/>
    <property type="match status" value="1"/>
</dbReference>
<evidence type="ECO:0000259" key="3">
    <source>
        <dbReference type="PROSITE" id="PS50045"/>
    </source>
</evidence>
<dbReference type="PANTHER" id="PTHR32071:SF57">
    <property type="entry name" value="C4-DICARBOXYLATE TRANSPORT TRANSCRIPTIONAL REGULATORY PROTEIN DCTD"/>
    <property type="match status" value="1"/>
</dbReference>
<reference evidence="4 5" key="1">
    <citation type="submission" date="2016-09" db="EMBL/GenBank/DDBJ databases">
        <title>Genomic analysis reveals versatility of anaerobic energy metabolism of Geosporobacter ferrireducens IRF9 of phylum Firmicutes.</title>
        <authorList>
            <person name="Kim S.-J."/>
        </authorList>
    </citation>
    <scope>NUCLEOTIDE SEQUENCE [LARGE SCALE GENOMIC DNA]</scope>
    <source>
        <strain evidence="4 5">IRF9</strain>
    </source>
</reference>
<dbReference type="KEGG" id="gfe:Gferi_16065"/>
<dbReference type="Pfam" id="PF08461">
    <property type="entry name" value="WHD_RNase_R"/>
    <property type="match status" value="1"/>
</dbReference>
<evidence type="ECO:0000256" key="1">
    <source>
        <dbReference type="ARBA" id="ARBA00022741"/>
    </source>
</evidence>
<dbReference type="Pfam" id="PF25601">
    <property type="entry name" value="AAA_lid_14"/>
    <property type="match status" value="1"/>
</dbReference>
<dbReference type="InterPro" id="IPR035965">
    <property type="entry name" value="PAS-like_dom_sf"/>
</dbReference>
<dbReference type="PROSITE" id="PS00676">
    <property type="entry name" value="SIGMA54_INTERACT_2"/>
    <property type="match status" value="1"/>
</dbReference>
<dbReference type="CDD" id="cd00009">
    <property type="entry name" value="AAA"/>
    <property type="match status" value="1"/>
</dbReference>
<dbReference type="Pfam" id="PF00158">
    <property type="entry name" value="Sigma54_activat"/>
    <property type="match status" value="1"/>
</dbReference>
<protein>
    <recommendedName>
        <fullName evidence="3">Sigma-54 factor interaction domain-containing protein</fullName>
    </recommendedName>
</protein>
<organism evidence="4 5">
    <name type="scientific">Geosporobacter ferrireducens</name>
    <dbReference type="NCBI Taxonomy" id="1424294"/>
    <lineage>
        <taxon>Bacteria</taxon>
        <taxon>Bacillati</taxon>
        <taxon>Bacillota</taxon>
        <taxon>Clostridia</taxon>
        <taxon>Peptostreptococcales</taxon>
        <taxon>Thermotaleaceae</taxon>
        <taxon>Geosporobacter</taxon>
    </lineage>
</organism>
<evidence type="ECO:0000256" key="2">
    <source>
        <dbReference type="ARBA" id="ARBA00022840"/>
    </source>
</evidence>
<dbReference type="InterPro" id="IPR025943">
    <property type="entry name" value="Sigma_54_int_dom_ATP-bd_2"/>
</dbReference>
<dbReference type="PROSITE" id="PS00675">
    <property type="entry name" value="SIGMA54_INTERACT_1"/>
    <property type="match status" value="1"/>
</dbReference>
<evidence type="ECO:0000313" key="5">
    <source>
        <dbReference type="Proteomes" id="UP000095743"/>
    </source>
</evidence>
<gene>
    <name evidence="4" type="ORF">Gferi_16065</name>
</gene>
<keyword evidence="2" id="KW-0067">ATP-binding</keyword>
<dbReference type="SMART" id="SM00382">
    <property type="entry name" value="AAA"/>
    <property type="match status" value="1"/>
</dbReference>
<dbReference type="OrthoDB" id="9803970at2"/>
<keyword evidence="1" id="KW-0547">Nucleotide-binding</keyword>
<accession>A0A1D8GJ72</accession>
<dbReference type="FunFam" id="3.40.50.300:FF:000006">
    <property type="entry name" value="DNA-binding transcriptional regulator NtrC"/>
    <property type="match status" value="1"/>
</dbReference>
<dbReference type="InterPro" id="IPR027417">
    <property type="entry name" value="P-loop_NTPase"/>
</dbReference>
<dbReference type="PANTHER" id="PTHR32071">
    <property type="entry name" value="TRANSCRIPTIONAL REGULATORY PROTEIN"/>
    <property type="match status" value="1"/>
</dbReference>
<dbReference type="SUPFAM" id="SSF55785">
    <property type="entry name" value="PYP-like sensor domain (PAS domain)"/>
    <property type="match status" value="1"/>
</dbReference>